<dbReference type="STRING" id="28092.WM40_08635"/>
<organism evidence="12 13">
    <name type="scientific">Robbsia andropogonis</name>
    <dbReference type="NCBI Taxonomy" id="28092"/>
    <lineage>
        <taxon>Bacteria</taxon>
        <taxon>Pseudomonadati</taxon>
        <taxon>Pseudomonadota</taxon>
        <taxon>Betaproteobacteria</taxon>
        <taxon>Burkholderiales</taxon>
        <taxon>Burkholderiaceae</taxon>
        <taxon>Robbsia</taxon>
    </lineage>
</organism>
<dbReference type="InterPro" id="IPR045863">
    <property type="entry name" value="CorA_TM1_TM2"/>
</dbReference>
<keyword evidence="13" id="KW-1185">Reference proteome</keyword>
<keyword evidence="8 11" id="KW-1133">Transmembrane helix</keyword>
<proteinExistence type="inferred from homology"/>
<evidence type="ECO:0000313" key="12">
    <source>
        <dbReference type="EMBL" id="KKB64149.1"/>
    </source>
</evidence>
<dbReference type="GO" id="GO:0000287">
    <property type="term" value="F:magnesium ion binding"/>
    <property type="evidence" value="ECO:0007669"/>
    <property type="project" value="TreeGrafter"/>
</dbReference>
<dbReference type="InterPro" id="IPR045861">
    <property type="entry name" value="CorA_cytoplasmic_dom"/>
</dbReference>
<reference evidence="12 13" key="1">
    <citation type="submission" date="2015-03" db="EMBL/GenBank/DDBJ databases">
        <title>Draft Genome Sequence of Burkholderia andropogonis type strain ICMP2807, isolated from Sorghum bicolor.</title>
        <authorList>
            <person name="Lopes-Santos L."/>
            <person name="Castro D.B."/>
            <person name="Ottoboni L.M."/>
            <person name="Park D."/>
            <person name="Weirc B.S."/>
            <person name="Destefano S.A."/>
        </authorList>
    </citation>
    <scope>NUCLEOTIDE SEQUENCE [LARGE SCALE GENOMIC DNA]</scope>
    <source>
        <strain evidence="12 13">ICMP2807</strain>
    </source>
</reference>
<evidence type="ECO:0000256" key="6">
    <source>
        <dbReference type="ARBA" id="ARBA00022692"/>
    </source>
</evidence>
<evidence type="ECO:0000256" key="4">
    <source>
        <dbReference type="ARBA" id="ARBA00022475"/>
    </source>
</evidence>
<protein>
    <recommendedName>
        <fullName evidence="14">Magnesium transporter CorA</fullName>
    </recommendedName>
</protein>
<evidence type="ECO:0000256" key="5">
    <source>
        <dbReference type="ARBA" id="ARBA00022519"/>
    </source>
</evidence>
<keyword evidence="5" id="KW-0997">Cell inner membrane</keyword>
<comment type="subcellular location">
    <subcellularLocation>
        <location evidence="1">Cell membrane</location>
        <topology evidence="1">Multi-pass membrane protein</topology>
    </subcellularLocation>
</comment>
<dbReference type="EMBL" id="LAQU01000006">
    <property type="protein sequence ID" value="KKB64149.1"/>
    <property type="molecule type" value="Genomic_DNA"/>
</dbReference>
<comment type="similarity">
    <text evidence="2">Belongs to the CorA metal ion transporter (MIT) (TC 1.A.35) family.</text>
</comment>
<evidence type="ECO:0000256" key="7">
    <source>
        <dbReference type="ARBA" id="ARBA00022833"/>
    </source>
</evidence>
<dbReference type="GO" id="GO:0015095">
    <property type="term" value="F:magnesium ion transmembrane transporter activity"/>
    <property type="evidence" value="ECO:0007669"/>
    <property type="project" value="TreeGrafter"/>
</dbReference>
<evidence type="ECO:0000256" key="8">
    <source>
        <dbReference type="ARBA" id="ARBA00022989"/>
    </source>
</evidence>
<evidence type="ECO:0000256" key="9">
    <source>
        <dbReference type="ARBA" id="ARBA00023065"/>
    </source>
</evidence>
<dbReference type="Pfam" id="PF01544">
    <property type="entry name" value="CorA"/>
    <property type="match status" value="1"/>
</dbReference>
<dbReference type="GO" id="GO:0050897">
    <property type="term" value="F:cobalt ion binding"/>
    <property type="evidence" value="ECO:0007669"/>
    <property type="project" value="TreeGrafter"/>
</dbReference>
<dbReference type="Gene3D" id="3.30.460.20">
    <property type="entry name" value="CorA soluble domain-like"/>
    <property type="match status" value="1"/>
</dbReference>
<dbReference type="PATRIC" id="fig|28092.6.peg.2039"/>
<dbReference type="GO" id="GO:0015087">
    <property type="term" value="F:cobalt ion transmembrane transporter activity"/>
    <property type="evidence" value="ECO:0007669"/>
    <property type="project" value="TreeGrafter"/>
</dbReference>
<keyword evidence="3" id="KW-0813">Transport</keyword>
<dbReference type="GO" id="GO:0005886">
    <property type="term" value="C:plasma membrane"/>
    <property type="evidence" value="ECO:0007669"/>
    <property type="project" value="UniProtKB-SubCell"/>
</dbReference>
<evidence type="ECO:0008006" key="14">
    <source>
        <dbReference type="Google" id="ProtNLM"/>
    </source>
</evidence>
<keyword evidence="6 11" id="KW-0812">Transmembrane</keyword>
<comment type="caution">
    <text evidence="12">The sequence shown here is derived from an EMBL/GenBank/DDBJ whole genome shotgun (WGS) entry which is preliminary data.</text>
</comment>
<dbReference type="InterPro" id="IPR002523">
    <property type="entry name" value="MgTranspt_CorA/ZnTranspt_ZntB"/>
</dbReference>
<evidence type="ECO:0000256" key="11">
    <source>
        <dbReference type="SAM" id="Phobius"/>
    </source>
</evidence>
<feature type="transmembrane region" description="Helical" evidence="11">
    <location>
        <begin position="308"/>
        <end position="328"/>
    </location>
</feature>
<dbReference type="SUPFAM" id="SSF143865">
    <property type="entry name" value="CorA soluble domain-like"/>
    <property type="match status" value="1"/>
</dbReference>
<dbReference type="PANTHER" id="PTHR46494:SF3">
    <property type="entry name" value="ZINC TRANSPORT PROTEIN ZNTB"/>
    <property type="match status" value="1"/>
</dbReference>
<keyword evidence="10 11" id="KW-0472">Membrane</keyword>
<evidence type="ECO:0000256" key="3">
    <source>
        <dbReference type="ARBA" id="ARBA00022448"/>
    </source>
</evidence>
<keyword evidence="4" id="KW-1003">Cell membrane</keyword>
<dbReference type="PANTHER" id="PTHR46494">
    <property type="entry name" value="CORA FAMILY METAL ION TRANSPORTER (EUROFUNG)"/>
    <property type="match status" value="1"/>
</dbReference>
<evidence type="ECO:0000256" key="2">
    <source>
        <dbReference type="ARBA" id="ARBA00009765"/>
    </source>
</evidence>
<keyword evidence="9" id="KW-0406">Ion transport</keyword>
<dbReference type="SUPFAM" id="SSF144083">
    <property type="entry name" value="Magnesium transport protein CorA, transmembrane region"/>
    <property type="match status" value="1"/>
</dbReference>
<evidence type="ECO:0000313" key="13">
    <source>
        <dbReference type="Proteomes" id="UP000033618"/>
    </source>
</evidence>
<gene>
    <name evidence="12" type="ORF">WM40_08635</name>
</gene>
<keyword evidence="7" id="KW-0862">Zinc</keyword>
<dbReference type="Gene3D" id="1.20.58.340">
    <property type="entry name" value="Magnesium transport protein CorA, transmembrane region"/>
    <property type="match status" value="2"/>
</dbReference>
<dbReference type="Proteomes" id="UP000033618">
    <property type="component" value="Unassembled WGS sequence"/>
</dbReference>
<dbReference type="AlphaFoldDB" id="A0A0F5K2R2"/>
<feature type="transmembrane region" description="Helical" evidence="11">
    <location>
        <begin position="274"/>
        <end position="296"/>
    </location>
</feature>
<evidence type="ECO:0000256" key="1">
    <source>
        <dbReference type="ARBA" id="ARBA00004651"/>
    </source>
</evidence>
<evidence type="ECO:0000256" key="10">
    <source>
        <dbReference type="ARBA" id="ARBA00023136"/>
    </source>
</evidence>
<name>A0A0F5K2R2_9BURK</name>
<sequence length="334" mass="36915">MSSQPEVQVHSAPEGYVCGYIFEQGRATAMQWPETHILPGTPDKPVWMHLSAADDAVNGWLQCREALPMSVREFLCGRDRRPRVHVGSAYFFGVISDFELGGGADIDKGTSALRFYIDGSRLITVRTVRMQSTDKLRHAVLDGDTFRDTTELFATLIRGLNETFAEKVNDLGDRLDDVEEGVLDGRHSDQRAGLGAIRRDLVELKRYVDPERTALAQLIAPRLDWADPRSAEALVQAVQTMNSIGASLEALYERAKLLQDELASLLAEDINRKLLALAIMSALLLPASLISGIFGMNVAGLPGIHEKYAFWIVTSAMVILAGLTIAVLKRLRLW</sequence>
<accession>A0A0F5K2R2</accession>